<dbReference type="Pfam" id="PF06252">
    <property type="entry name" value="GemA"/>
    <property type="match status" value="1"/>
</dbReference>
<dbReference type="RefSeq" id="WP_005981389.1">
    <property type="nucleotide sequence ID" value="NZ_CABKNW010000005.1"/>
</dbReference>
<name>A0AAX2JCE1_9FUSO</name>
<accession>A0AAX2JCE1</accession>
<dbReference type="EMBL" id="LS483487">
    <property type="protein sequence ID" value="SQJ09252.1"/>
    <property type="molecule type" value="Genomic_DNA"/>
</dbReference>
<gene>
    <name evidence="1" type="ORF">NCTC12112_02283</name>
</gene>
<proteinExistence type="predicted"/>
<protein>
    <submittedName>
        <fullName evidence="1">Mu-like prophage protein gp16</fullName>
    </submittedName>
</protein>
<dbReference type="KEGG" id="ful:C4N20_02015"/>
<dbReference type="GeneID" id="78453566"/>
<evidence type="ECO:0000313" key="1">
    <source>
        <dbReference type="EMBL" id="SQJ09252.1"/>
    </source>
</evidence>
<evidence type="ECO:0000313" key="2">
    <source>
        <dbReference type="Proteomes" id="UP000249008"/>
    </source>
</evidence>
<dbReference type="Proteomes" id="UP000249008">
    <property type="component" value="Chromosome 1"/>
</dbReference>
<sequence length="133" mass="15648">MTYEKVDRNKIALIHAAKAEIKMTEDNYRTVLKSRFNVTTSKDLTIPQFKALMETFEKLGYKSKYLTRKQLSNILNKAKIYWGKDFNKELKAFIKKQTGQEKQLGRLLVKEAQDVINGLDKMIDWKNKGKKTW</sequence>
<reference evidence="1 2" key="1">
    <citation type="submission" date="2018-06" db="EMBL/GenBank/DDBJ databases">
        <authorList>
            <consortium name="Pathogen Informatics"/>
            <person name="Doyle S."/>
        </authorList>
    </citation>
    <scope>NUCLEOTIDE SEQUENCE [LARGE SCALE GENOMIC DNA]</scope>
    <source>
        <strain evidence="1 2">NCTC12112</strain>
    </source>
</reference>
<dbReference type="AlphaFoldDB" id="A0AAX2JCE1"/>
<organism evidence="1 2">
    <name type="scientific">Fusobacterium ulcerans</name>
    <dbReference type="NCBI Taxonomy" id="861"/>
    <lineage>
        <taxon>Bacteria</taxon>
        <taxon>Fusobacteriati</taxon>
        <taxon>Fusobacteriota</taxon>
        <taxon>Fusobacteriia</taxon>
        <taxon>Fusobacteriales</taxon>
        <taxon>Fusobacteriaceae</taxon>
        <taxon>Fusobacterium</taxon>
    </lineage>
</organism>
<dbReference type="InterPro" id="IPR009363">
    <property type="entry name" value="Phage_Mu_Gp16"/>
</dbReference>